<dbReference type="AlphaFoldDB" id="A0AAW0NC02"/>
<proteinExistence type="predicted"/>
<gene>
    <name evidence="1" type="ORF">WMY93_024140</name>
</gene>
<sequence length="116" mass="12706">MVLSVVFDVADQPHGSASLMQQTSSHLCPLGSVRMCRRPCDWLAPGHVRIKEWVDQMQKELISLADKATAGRSLTQVQTLTLSLNVLLGCSVMVKAQIWTTTVTAHSLFTKVQASL</sequence>
<dbReference type="Proteomes" id="UP001460270">
    <property type="component" value="Unassembled WGS sequence"/>
</dbReference>
<evidence type="ECO:0000313" key="1">
    <source>
        <dbReference type="EMBL" id="KAK7892177.1"/>
    </source>
</evidence>
<organism evidence="1 2">
    <name type="scientific">Mugilogobius chulae</name>
    <name type="common">yellowstripe goby</name>
    <dbReference type="NCBI Taxonomy" id="88201"/>
    <lineage>
        <taxon>Eukaryota</taxon>
        <taxon>Metazoa</taxon>
        <taxon>Chordata</taxon>
        <taxon>Craniata</taxon>
        <taxon>Vertebrata</taxon>
        <taxon>Euteleostomi</taxon>
        <taxon>Actinopterygii</taxon>
        <taxon>Neopterygii</taxon>
        <taxon>Teleostei</taxon>
        <taxon>Neoteleostei</taxon>
        <taxon>Acanthomorphata</taxon>
        <taxon>Gobiaria</taxon>
        <taxon>Gobiiformes</taxon>
        <taxon>Gobioidei</taxon>
        <taxon>Gobiidae</taxon>
        <taxon>Gobionellinae</taxon>
        <taxon>Mugilogobius</taxon>
    </lineage>
</organism>
<name>A0AAW0NC02_9GOBI</name>
<accession>A0AAW0NC02</accession>
<protein>
    <submittedName>
        <fullName evidence="1">Uncharacterized protein</fullName>
    </submittedName>
</protein>
<reference evidence="2" key="1">
    <citation type="submission" date="2024-04" db="EMBL/GenBank/DDBJ databases">
        <title>Salinicola lusitanus LLJ914,a marine bacterium isolated from the Okinawa Trough.</title>
        <authorList>
            <person name="Li J."/>
        </authorList>
    </citation>
    <scope>NUCLEOTIDE SEQUENCE [LARGE SCALE GENOMIC DNA]</scope>
</reference>
<evidence type="ECO:0000313" key="2">
    <source>
        <dbReference type="Proteomes" id="UP001460270"/>
    </source>
</evidence>
<keyword evidence="2" id="KW-1185">Reference proteome</keyword>
<dbReference type="EMBL" id="JBBPFD010000017">
    <property type="protein sequence ID" value="KAK7892177.1"/>
    <property type="molecule type" value="Genomic_DNA"/>
</dbReference>
<comment type="caution">
    <text evidence="1">The sequence shown here is derived from an EMBL/GenBank/DDBJ whole genome shotgun (WGS) entry which is preliminary data.</text>
</comment>